<protein>
    <submittedName>
        <fullName evidence="1">Uncharacterized protein</fullName>
    </submittedName>
</protein>
<dbReference type="Proteomes" id="UP000248918">
    <property type="component" value="Unassembled WGS sequence"/>
</dbReference>
<gene>
    <name evidence="1" type="ORF">BX591_13053</name>
</gene>
<reference evidence="1 2" key="1">
    <citation type="submission" date="2018-06" db="EMBL/GenBank/DDBJ databases">
        <title>Genomic Encyclopedia of Type Strains, Phase III (KMG-III): the genomes of soil and plant-associated and newly described type strains.</title>
        <authorList>
            <person name="Whitman W."/>
        </authorList>
    </citation>
    <scope>NUCLEOTIDE SEQUENCE [LARGE SCALE GENOMIC DNA]</scope>
    <source>
        <strain evidence="1 2">LMG 23644</strain>
    </source>
</reference>
<sequence>MRGTGGIFWMAADSGVDDVQVLLSFSRCHRDAPEVCSKRRCVARKRRILRRPIRSPGGDLESRPVAEPFTALMDVAKATGRYDLTRERALKHMWELVRTEEAPSKAKHSHWQTPSGTELVKDFLAEHEREAAWEAFCGGPVAVNMWATVAAVRAKTHPHDAIALYHRLLPISAENGTRNARYDEAAGIVRAIGRLRAELSEHALLTIELDEIRKAYRAKRNFIKTLAAFQ</sequence>
<dbReference type="EMBL" id="QLTK01000030">
    <property type="protein sequence ID" value="RAS21224.1"/>
    <property type="molecule type" value="Genomic_DNA"/>
</dbReference>
<comment type="caution">
    <text evidence="1">The sequence shown here is derived from an EMBL/GenBank/DDBJ whole genome shotgun (WGS) entry which is preliminary data.</text>
</comment>
<evidence type="ECO:0000313" key="2">
    <source>
        <dbReference type="Proteomes" id="UP000248918"/>
    </source>
</evidence>
<accession>A0A329BQG7</accession>
<evidence type="ECO:0000313" key="1">
    <source>
        <dbReference type="EMBL" id="RAS21224.1"/>
    </source>
</evidence>
<dbReference type="AlphaFoldDB" id="A0A329BQG7"/>
<name>A0A329BQG7_9BURK</name>
<proteinExistence type="predicted"/>
<organism evidence="1 2">
    <name type="scientific">Paraburkholderia bryophila</name>
    <dbReference type="NCBI Taxonomy" id="420952"/>
    <lineage>
        <taxon>Bacteria</taxon>
        <taxon>Pseudomonadati</taxon>
        <taxon>Pseudomonadota</taxon>
        <taxon>Betaproteobacteria</taxon>
        <taxon>Burkholderiales</taxon>
        <taxon>Burkholderiaceae</taxon>
        <taxon>Paraburkholderia</taxon>
    </lineage>
</organism>